<evidence type="ECO:0000256" key="1">
    <source>
        <dbReference type="ARBA" id="ARBA00004571"/>
    </source>
</evidence>
<dbReference type="PROSITE" id="PS52016">
    <property type="entry name" value="TONB_DEPENDENT_REC_3"/>
    <property type="match status" value="1"/>
</dbReference>
<feature type="signal peptide" evidence="8">
    <location>
        <begin position="1"/>
        <end position="24"/>
    </location>
</feature>
<evidence type="ECO:0000256" key="4">
    <source>
        <dbReference type="ARBA" id="ARBA00022692"/>
    </source>
</evidence>
<dbReference type="Pfam" id="PF13715">
    <property type="entry name" value="CarbopepD_reg_2"/>
    <property type="match status" value="1"/>
</dbReference>
<dbReference type="SUPFAM" id="SSF56935">
    <property type="entry name" value="Porins"/>
    <property type="match status" value="1"/>
</dbReference>
<proteinExistence type="inferred from homology"/>
<keyword evidence="4 7" id="KW-0812">Transmembrane</keyword>
<name>A0A1W1YHH8_9FLAO</name>
<evidence type="ECO:0000256" key="8">
    <source>
        <dbReference type="SAM" id="SignalP"/>
    </source>
</evidence>
<protein>
    <submittedName>
        <fullName evidence="10">Outer membrane receptor proteins, mostly Fe transport</fullName>
    </submittedName>
</protein>
<evidence type="ECO:0000256" key="2">
    <source>
        <dbReference type="ARBA" id="ARBA00022448"/>
    </source>
</evidence>
<evidence type="ECO:0000313" key="11">
    <source>
        <dbReference type="Proteomes" id="UP000192360"/>
    </source>
</evidence>
<dbReference type="AlphaFoldDB" id="A0A1W1YHH8"/>
<accession>A0A1W1YHH8</accession>
<keyword evidence="11" id="KW-1185">Reference proteome</keyword>
<keyword evidence="5 7" id="KW-0472">Membrane</keyword>
<evidence type="ECO:0000256" key="3">
    <source>
        <dbReference type="ARBA" id="ARBA00022452"/>
    </source>
</evidence>
<evidence type="ECO:0000313" key="10">
    <source>
        <dbReference type="EMBL" id="SMC35586.1"/>
    </source>
</evidence>
<dbReference type="InterPro" id="IPR039426">
    <property type="entry name" value="TonB-dep_rcpt-like"/>
</dbReference>
<dbReference type="Gene3D" id="2.40.170.20">
    <property type="entry name" value="TonB-dependent receptor, beta-barrel domain"/>
    <property type="match status" value="1"/>
</dbReference>
<dbReference type="Gene3D" id="2.170.130.10">
    <property type="entry name" value="TonB-dependent receptor, plug domain"/>
    <property type="match status" value="1"/>
</dbReference>
<keyword evidence="10" id="KW-0675">Receptor</keyword>
<dbReference type="InterPro" id="IPR008969">
    <property type="entry name" value="CarboxyPept-like_regulatory"/>
</dbReference>
<sequence>MNSKQKSLLVFVFLFFGIVMQSHAQNKLPAKEAFEVLKERYSVTFSFIEEDISSVFVTIPDANLELDEVLQILQKHPMLTFKKIGKDRIAVAVETNNLTICGTIIDADTKEVLVGSLAIVVDKKGTISDLNGSFRLIGLKNNDQLTISFLGYEPQKFSVLEYLSLTDDCPIVALVPQQFQLQEVVVRNLFTTGFNQKRDGSIDFSTGNYGILPGLVESDVLQMIQVLPGVQSVNESIADINVRGGSHDQNLIHWDHIKMYHSGHFFGLISAFNPEITNQVTVVKNGTSAEYTDGVSGSIFMSSNNEIDAKLNGSVSSNLLSANAVLQVPINKKMAIHISGRRSLTDFYNSPTYNQYFERSFQDSRVATSSDKNVNSESDFYFYDFSGKFLYNVNEKHKLRISLLSVNNQLSYTESSADTTNPEARRSNLNQENFALGGTLSSDWSTIFNTELQAYYSNYNLSASDLRIDMDQSILQLNQVLETGIKLNTNTIISENFSWLNGYSYSETGTQNSSDLQNPTYQIIKKRVQRNHGFFSELSIKNNKTFIRAGARLNYFERLGTFLVEPRLNINHKLSNTFSLNLQGEFKNQTITQFVDLNDDFLGVENRRWIVSDGTTIPIIKSKQVSLGFQYKNSGWFIELNPYYKKVEGIITESQGFTSQNQFDGFIGSSTAKGMEFLVNKRINNSNVWASYTYGRQNYIFKAISSEDFPSNFDITHTLNVATSITVLENWKLASGIQFRTGRPYTKPVEGQETYQEGNFTRVNYGDLNVERLPSYMRLDASTSYDFKFGDTRELSISLGVLNILNKNNILLRYYEVSPENSNEAIQIEKTSLALTPNISCTYKF</sequence>
<dbReference type="STRING" id="504486.SAMN05660703_0490"/>
<reference evidence="10 11" key="1">
    <citation type="submission" date="2017-04" db="EMBL/GenBank/DDBJ databases">
        <authorList>
            <person name="Afonso C.L."/>
            <person name="Miller P.J."/>
            <person name="Scott M.A."/>
            <person name="Spackman E."/>
            <person name="Goraichik I."/>
            <person name="Dimitrov K.M."/>
            <person name="Suarez D.L."/>
            <person name="Swayne D.E."/>
        </authorList>
    </citation>
    <scope>NUCLEOTIDE SEQUENCE [LARGE SCALE GENOMIC DNA]</scope>
    <source>
        <strain evidence="10 11">DSM 21164</strain>
    </source>
</reference>
<feature type="chain" id="PRO_5010715270" evidence="8">
    <location>
        <begin position="25"/>
        <end position="845"/>
    </location>
</feature>
<comment type="subcellular location">
    <subcellularLocation>
        <location evidence="1 7">Cell outer membrane</location>
        <topology evidence="1 7">Multi-pass membrane protein</topology>
    </subcellularLocation>
</comment>
<dbReference type="RefSeq" id="WP_084059800.1">
    <property type="nucleotide sequence ID" value="NZ_FWXO01000001.1"/>
</dbReference>
<dbReference type="InterPro" id="IPR036942">
    <property type="entry name" value="Beta-barrel_TonB_sf"/>
</dbReference>
<gene>
    <name evidence="10" type="ORF">SAMN05660703_0490</name>
</gene>
<feature type="domain" description="TonB-dependent receptor plug" evidence="9">
    <location>
        <begin position="218"/>
        <end position="297"/>
    </location>
</feature>
<keyword evidence="2 7" id="KW-0813">Transport</keyword>
<keyword evidence="8" id="KW-0732">Signal</keyword>
<dbReference type="InterPro" id="IPR012910">
    <property type="entry name" value="Plug_dom"/>
</dbReference>
<evidence type="ECO:0000256" key="7">
    <source>
        <dbReference type="PROSITE-ProRule" id="PRU01360"/>
    </source>
</evidence>
<organism evidence="10 11">
    <name type="scientific">Cellulophaga tyrosinoxydans</name>
    <dbReference type="NCBI Taxonomy" id="504486"/>
    <lineage>
        <taxon>Bacteria</taxon>
        <taxon>Pseudomonadati</taxon>
        <taxon>Bacteroidota</taxon>
        <taxon>Flavobacteriia</taxon>
        <taxon>Flavobacteriales</taxon>
        <taxon>Flavobacteriaceae</taxon>
        <taxon>Cellulophaga</taxon>
    </lineage>
</organism>
<dbReference type="SUPFAM" id="SSF49464">
    <property type="entry name" value="Carboxypeptidase regulatory domain-like"/>
    <property type="match status" value="1"/>
</dbReference>
<dbReference type="GO" id="GO:0009279">
    <property type="term" value="C:cell outer membrane"/>
    <property type="evidence" value="ECO:0007669"/>
    <property type="project" value="UniProtKB-SubCell"/>
</dbReference>
<dbReference type="InterPro" id="IPR037066">
    <property type="entry name" value="Plug_dom_sf"/>
</dbReference>
<comment type="similarity">
    <text evidence="7">Belongs to the TonB-dependent receptor family.</text>
</comment>
<dbReference type="Proteomes" id="UP000192360">
    <property type="component" value="Unassembled WGS sequence"/>
</dbReference>
<evidence type="ECO:0000256" key="6">
    <source>
        <dbReference type="ARBA" id="ARBA00023237"/>
    </source>
</evidence>
<dbReference type="EMBL" id="FWXO01000001">
    <property type="protein sequence ID" value="SMC35586.1"/>
    <property type="molecule type" value="Genomic_DNA"/>
</dbReference>
<keyword evidence="6 7" id="KW-0998">Cell outer membrane</keyword>
<evidence type="ECO:0000256" key="5">
    <source>
        <dbReference type="ARBA" id="ARBA00023136"/>
    </source>
</evidence>
<evidence type="ECO:0000259" key="9">
    <source>
        <dbReference type="Pfam" id="PF07715"/>
    </source>
</evidence>
<dbReference type="Pfam" id="PF07715">
    <property type="entry name" value="Plug"/>
    <property type="match status" value="1"/>
</dbReference>
<dbReference type="OrthoDB" id="9803050at2"/>
<keyword evidence="3 7" id="KW-1134">Transmembrane beta strand</keyword>